<reference evidence="9" key="2">
    <citation type="submission" date="2015-01" db="EMBL/GenBank/DDBJ databases">
        <title>Evolutionary Origins and Diversification of the Mycorrhizal Mutualists.</title>
        <authorList>
            <consortium name="DOE Joint Genome Institute"/>
            <consortium name="Mycorrhizal Genomics Consortium"/>
            <person name="Kohler A."/>
            <person name="Kuo A."/>
            <person name="Nagy L.G."/>
            <person name="Floudas D."/>
            <person name="Copeland A."/>
            <person name="Barry K.W."/>
            <person name="Cichocki N."/>
            <person name="Veneault-Fourrey C."/>
            <person name="LaButti K."/>
            <person name="Lindquist E.A."/>
            <person name="Lipzen A."/>
            <person name="Lundell T."/>
            <person name="Morin E."/>
            <person name="Murat C."/>
            <person name="Riley R."/>
            <person name="Ohm R."/>
            <person name="Sun H."/>
            <person name="Tunlid A."/>
            <person name="Henrissat B."/>
            <person name="Grigoriev I.V."/>
            <person name="Hibbett D.S."/>
            <person name="Martin F."/>
        </authorList>
    </citation>
    <scope>NUCLEOTIDE SEQUENCE [LARGE SCALE GENOMIC DNA]</scope>
    <source>
        <strain evidence="9">MAFF 305830</strain>
    </source>
</reference>
<dbReference type="Pfam" id="PF01428">
    <property type="entry name" value="zf-AN1"/>
    <property type="match status" value="2"/>
</dbReference>
<dbReference type="Proteomes" id="UP000054097">
    <property type="component" value="Unassembled WGS sequence"/>
</dbReference>
<feature type="domain" description="AN1-type" evidence="7">
    <location>
        <begin position="7"/>
        <end position="55"/>
    </location>
</feature>
<evidence type="ECO:0000259" key="7">
    <source>
        <dbReference type="PROSITE" id="PS51039"/>
    </source>
</evidence>
<dbReference type="HOGENOM" id="CLU_061621_0_1_1"/>
<proteinExistence type="predicted"/>
<evidence type="ECO:0000256" key="1">
    <source>
        <dbReference type="ARBA" id="ARBA00022723"/>
    </source>
</evidence>
<dbReference type="PROSITE" id="PS51039">
    <property type="entry name" value="ZF_AN1"/>
    <property type="match status" value="2"/>
</dbReference>
<evidence type="ECO:0000313" key="8">
    <source>
        <dbReference type="EMBL" id="KIM26396.1"/>
    </source>
</evidence>
<dbReference type="PANTHER" id="PTHR14677:SF40">
    <property type="entry name" value="CDC48-ASSOCIATED UBIQUITIN-LIKE_ZINC FINGER PROTEIN 1"/>
    <property type="match status" value="1"/>
</dbReference>
<keyword evidence="1" id="KW-0479">Metal-binding</keyword>
<feature type="domain" description="AN1-type" evidence="7">
    <location>
        <begin position="96"/>
        <end position="144"/>
    </location>
</feature>
<keyword evidence="3 5" id="KW-0863">Zinc-finger</keyword>
<keyword evidence="2" id="KW-0677">Repeat</keyword>
<accession>A0A0C3B4H4</accession>
<dbReference type="SUPFAM" id="SSF118310">
    <property type="entry name" value="AN1-like Zinc finger"/>
    <property type="match status" value="2"/>
</dbReference>
<dbReference type="STRING" id="933852.A0A0C3B4H4"/>
<feature type="compositionally biased region" description="Low complexity" evidence="6">
    <location>
        <begin position="212"/>
        <end position="222"/>
    </location>
</feature>
<evidence type="ECO:0000256" key="2">
    <source>
        <dbReference type="ARBA" id="ARBA00022737"/>
    </source>
</evidence>
<dbReference type="GO" id="GO:0008270">
    <property type="term" value="F:zinc ion binding"/>
    <property type="evidence" value="ECO:0007669"/>
    <property type="project" value="UniProtKB-KW"/>
</dbReference>
<dbReference type="Pfam" id="PF25403">
    <property type="entry name" value="zf-C2H2_ZFAND2"/>
    <property type="match status" value="1"/>
</dbReference>
<dbReference type="SMART" id="SM00154">
    <property type="entry name" value="ZnF_AN1"/>
    <property type="match status" value="2"/>
</dbReference>
<keyword evidence="9" id="KW-1185">Reference proteome</keyword>
<dbReference type="PANTHER" id="PTHR14677">
    <property type="entry name" value="ARSENITE INDUCUBLE RNA ASSOCIATED PROTEIN AIP-1-RELATED"/>
    <property type="match status" value="1"/>
</dbReference>
<dbReference type="InterPro" id="IPR057357">
    <property type="entry name" value="Znf-C2H2_ZFAND2A/B"/>
</dbReference>
<dbReference type="InterPro" id="IPR000058">
    <property type="entry name" value="Znf_AN1"/>
</dbReference>
<evidence type="ECO:0000256" key="4">
    <source>
        <dbReference type="ARBA" id="ARBA00022833"/>
    </source>
</evidence>
<dbReference type="EMBL" id="KN824306">
    <property type="protein sequence ID" value="KIM26396.1"/>
    <property type="molecule type" value="Genomic_DNA"/>
</dbReference>
<reference evidence="8 9" key="1">
    <citation type="submission" date="2014-04" db="EMBL/GenBank/DDBJ databases">
        <authorList>
            <consortium name="DOE Joint Genome Institute"/>
            <person name="Kuo A."/>
            <person name="Zuccaro A."/>
            <person name="Kohler A."/>
            <person name="Nagy L.G."/>
            <person name="Floudas D."/>
            <person name="Copeland A."/>
            <person name="Barry K.W."/>
            <person name="Cichocki N."/>
            <person name="Veneault-Fourrey C."/>
            <person name="LaButti K."/>
            <person name="Lindquist E.A."/>
            <person name="Lipzen A."/>
            <person name="Lundell T."/>
            <person name="Morin E."/>
            <person name="Murat C."/>
            <person name="Sun H."/>
            <person name="Tunlid A."/>
            <person name="Henrissat B."/>
            <person name="Grigoriev I.V."/>
            <person name="Hibbett D.S."/>
            <person name="Martin F."/>
            <person name="Nordberg H.P."/>
            <person name="Cantor M.N."/>
            <person name="Hua S.X."/>
        </authorList>
    </citation>
    <scope>NUCLEOTIDE SEQUENCE [LARGE SCALE GENOMIC DNA]</scope>
    <source>
        <strain evidence="8 9">MAFF 305830</strain>
    </source>
</reference>
<dbReference type="Gene3D" id="4.10.1110.10">
    <property type="entry name" value="AN1-like Zinc finger"/>
    <property type="match status" value="2"/>
</dbReference>
<dbReference type="OrthoDB" id="431929at2759"/>
<gene>
    <name evidence="8" type="ORF">M408DRAFT_330585</name>
</gene>
<evidence type="ECO:0000256" key="5">
    <source>
        <dbReference type="PROSITE-ProRule" id="PRU00449"/>
    </source>
</evidence>
<name>A0A0C3B4H4_SERVB</name>
<dbReference type="InterPro" id="IPR035896">
    <property type="entry name" value="AN1-like_Znf"/>
</dbReference>
<dbReference type="GO" id="GO:0005737">
    <property type="term" value="C:cytoplasm"/>
    <property type="evidence" value="ECO:0007669"/>
    <property type="project" value="TreeGrafter"/>
</dbReference>
<evidence type="ECO:0000256" key="6">
    <source>
        <dbReference type="SAM" id="MobiDB-lite"/>
    </source>
</evidence>
<evidence type="ECO:0000256" key="3">
    <source>
        <dbReference type="ARBA" id="ARBA00022771"/>
    </source>
</evidence>
<feature type="compositionally biased region" description="Polar residues" evidence="6">
    <location>
        <begin position="177"/>
        <end position="202"/>
    </location>
</feature>
<keyword evidence="4" id="KW-0862">Zinc</keyword>
<sequence>MSSSDLLNAGTVCSHNSCRTIDFLPFKCSHCSQNFCQEHWKAQDHECKNYDPASEDRIVPQCPLCSLPVLVQPRQNPNQAMERHINNDCSVSTGKKRRGPHCENKKCGKSLISPIICDTCKGQFCPAHRFPSDHTCVTPSSKPVTTPKAPVISPAGIAALKRVGASASNAVRQNVPAKTTVQSKPKQQVGSNASTSGATNLFNEIKTDRCESSPSASLSPAPTVSTLPLDRPRSVVPDATKKWVPRSIFASA</sequence>
<dbReference type="AlphaFoldDB" id="A0A0C3B4H4"/>
<evidence type="ECO:0000313" key="9">
    <source>
        <dbReference type="Proteomes" id="UP000054097"/>
    </source>
</evidence>
<feature type="region of interest" description="Disordered" evidence="6">
    <location>
        <begin position="177"/>
        <end position="233"/>
    </location>
</feature>
<organism evidence="8 9">
    <name type="scientific">Serendipita vermifera MAFF 305830</name>
    <dbReference type="NCBI Taxonomy" id="933852"/>
    <lineage>
        <taxon>Eukaryota</taxon>
        <taxon>Fungi</taxon>
        <taxon>Dikarya</taxon>
        <taxon>Basidiomycota</taxon>
        <taxon>Agaricomycotina</taxon>
        <taxon>Agaricomycetes</taxon>
        <taxon>Sebacinales</taxon>
        <taxon>Serendipitaceae</taxon>
        <taxon>Serendipita</taxon>
    </lineage>
</organism>
<protein>
    <recommendedName>
        <fullName evidence="7">AN1-type domain-containing protein</fullName>
    </recommendedName>
</protein>